<reference evidence="3" key="1">
    <citation type="submission" date="2025-08" db="UniProtKB">
        <authorList>
            <consortium name="Ensembl"/>
        </authorList>
    </citation>
    <scope>IDENTIFICATION</scope>
</reference>
<dbReference type="GeneTree" id="ENSGT00950000185474"/>
<evidence type="ECO:0000313" key="3">
    <source>
        <dbReference type="Ensembl" id="ENSLLEP00000007184.1"/>
    </source>
</evidence>
<name>A0A8C5M0X2_9ANUR</name>
<organism evidence="3 4">
    <name type="scientific">Leptobrachium leishanense</name>
    <name type="common">Leishan spiny toad</name>
    <dbReference type="NCBI Taxonomy" id="445787"/>
    <lineage>
        <taxon>Eukaryota</taxon>
        <taxon>Metazoa</taxon>
        <taxon>Chordata</taxon>
        <taxon>Craniata</taxon>
        <taxon>Vertebrata</taxon>
        <taxon>Euteleostomi</taxon>
        <taxon>Amphibia</taxon>
        <taxon>Batrachia</taxon>
        <taxon>Anura</taxon>
        <taxon>Pelobatoidea</taxon>
        <taxon>Megophryidae</taxon>
        <taxon>Leptobrachium</taxon>
    </lineage>
</organism>
<feature type="domain" description="Shisa N-terminal" evidence="2">
    <location>
        <begin position="63"/>
        <end position="109"/>
    </location>
</feature>
<keyword evidence="1" id="KW-0812">Transmembrane</keyword>
<evidence type="ECO:0000313" key="4">
    <source>
        <dbReference type="Proteomes" id="UP000694569"/>
    </source>
</evidence>
<protein>
    <recommendedName>
        <fullName evidence="2">Shisa N-terminal domain-containing protein</fullName>
    </recommendedName>
</protein>
<evidence type="ECO:0000256" key="1">
    <source>
        <dbReference type="SAM" id="Phobius"/>
    </source>
</evidence>
<proteinExistence type="predicted"/>
<dbReference type="InterPro" id="IPR053891">
    <property type="entry name" value="Shisa_N"/>
</dbReference>
<dbReference type="Ensembl" id="ENSLLET00000007482.1">
    <property type="protein sequence ID" value="ENSLLEP00000007184.1"/>
    <property type="gene ID" value="ENSLLEG00000004550.1"/>
</dbReference>
<dbReference type="AlphaFoldDB" id="A0A8C5M0X2"/>
<reference evidence="3" key="2">
    <citation type="submission" date="2025-09" db="UniProtKB">
        <authorList>
            <consortium name="Ensembl"/>
        </authorList>
    </citation>
    <scope>IDENTIFICATION</scope>
</reference>
<keyword evidence="1" id="KW-0472">Membrane</keyword>
<evidence type="ECO:0000259" key="2">
    <source>
        <dbReference type="Pfam" id="PF13908"/>
    </source>
</evidence>
<dbReference type="OrthoDB" id="9899282at2759"/>
<sequence>MDAKDNSARGSFVSHFPPCCSCEQCPENRTPEKMKRLDSANLLVLAALLLNYLWKVSSLNVRTCEGYAGRDEVYHSGFYCPRLSDPNEHLYCCWTGNDSLKYCCSKEEFESIMKVNLSEVFSTYIHRYMITGMSFFARNPIPLLGIGFYGLLILSLMMVDFLYYYRQNKNTFFSMLSQTWVGKHLLCFFCPRNTREGLQRDNNGVRDVATQRMSQDMKCDKKRPLEGRV</sequence>
<keyword evidence="1" id="KW-1133">Transmembrane helix</keyword>
<dbReference type="Pfam" id="PF13908">
    <property type="entry name" value="Shisa_N"/>
    <property type="match status" value="1"/>
</dbReference>
<accession>A0A8C5M0X2</accession>
<keyword evidence="4" id="KW-1185">Reference proteome</keyword>
<dbReference type="Proteomes" id="UP000694569">
    <property type="component" value="Unplaced"/>
</dbReference>
<feature type="transmembrane region" description="Helical" evidence="1">
    <location>
        <begin position="141"/>
        <end position="165"/>
    </location>
</feature>